<dbReference type="Gene3D" id="4.10.51.10">
    <property type="entry name" value="Cytochrome C Oxidase, chain K"/>
    <property type="match status" value="1"/>
</dbReference>
<reference evidence="10 11" key="1">
    <citation type="journal article" date="2009" name="Science">
        <title>Genome sequence, comparative analysis, and population genetics of the domestic horse.</title>
        <authorList>
            <consortium name="Broad Institute Genome Sequencing Platform"/>
            <consortium name="Broad Institute Whole Genome Assembly Team"/>
            <person name="Wade C.M."/>
            <person name="Giulotto E."/>
            <person name="Sigurdsson S."/>
            <person name="Zoli M."/>
            <person name="Gnerre S."/>
            <person name="Imsland F."/>
            <person name="Lear T.L."/>
            <person name="Adelson D.L."/>
            <person name="Bailey E."/>
            <person name="Bellone R.R."/>
            <person name="Bloecker H."/>
            <person name="Distl O."/>
            <person name="Edgar R.C."/>
            <person name="Garber M."/>
            <person name="Leeb T."/>
            <person name="Mauceli E."/>
            <person name="MacLeod J.N."/>
            <person name="Penedo M.C.T."/>
            <person name="Raison J.M."/>
            <person name="Sharpe T."/>
            <person name="Vogel J."/>
            <person name="Andersson L."/>
            <person name="Antczak D.F."/>
            <person name="Biagi T."/>
            <person name="Binns M.M."/>
            <person name="Chowdhary B.P."/>
            <person name="Coleman S.J."/>
            <person name="Della Valle G."/>
            <person name="Fryc S."/>
            <person name="Guerin G."/>
            <person name="Hasegawa T."/>
            <person name="Hill E.W."/>
            <person name="Jurka J."/>
            <person name="Kiialainen A."/>
            <person name="Lindgren G."/>
            <person name="Liu J."/>
            <person name="Magnani E."/>
            <person name="Mickelson J.R."/>
            <person name="Murray J."/>
            <person name="Nergadze S.G."/>
            <person name="Onofrio R."/>
            <person name="Pedroni S."/>
            <person name="Piras M.F."/>
            <person name="Raudsepp T."/>
            <person name="Rocchi M."/>
            <person name="Roeed K.H."/>
            <person name="Ryder O.A."/>
            <person name="Searle S."/>
            <person name="Skow L."/>
            <person name="Swinburne J.E."/>
            <person name="Syvaenen A.C."/>
            <person name="Tozaki T."/>
            <person name="Valberg S.J."/>
            <person name="Vaudin M."/>
            <person name="White J.R."/>
            <person name="Zody M.C."/>
            <person name="Lander E.S."/>
            <person name="Lindblad-Toh K."/>
        </authorList>
    </citation>
    <scope>NUCLEOTIDE SEQUENCE [LARGE SCALE GENOMIC DNA]</scope>
    <source>
        <strain evidence="10 11">Thoroughbred</strain>
    </source>
</reference>
<keyword evidence="4" id="KW-0812">Transmembrane</keyword>
<organism evidence="10 11">
    <name type="scientific">Equus caballus</name>
    <name type="common">Horse</name>
    <dbReference type="NCBI Taxonomy" id="9796"/>
    <lineage>
        <taxon>Eukaryota</taxon>
        <taxon>Metazoa</taxon>
        <taxon>Chordata</taxon>
        <taxon>Craniata</taxon>
        <taxon>Vertebrata</taxon>
        <taxon>Euteleostomi</taxon>
        <taxon>Mammalia</taxon>
        <taxon>Eutheria</taxon>
        <taxon>Laurasiatheria</taxon>
        <taxon>Perissodactyla</taxon>
        <taxon>Equidae</taxon>
        <taxon>Equus</taxon>
    </lineage>
</organism>
<reference evidence="10" key="2">
    <citation type="submission" date="2025-08" db="UniProtKB">
        <authorList>
            <consortium name="Ensembl"/>
        </authorList>
    </citation>
    <scope>IDENTIFICATION</scope>
    <source>
        <strain evidence="10">Thoroughbred</strain>
    </source>
</reference>
<dbReference type="PANTHER" id="PTHR16716:SF1">
    <property type="entry name" value="CYTOCHROME C OXIDASE SUBUNIT 7B2, MITOCHONDRIAL"/>
    <property type="match status" value="1"/>
</dbReference>
<comment type="pathway">
    <text evidence="2">Energy metabolism; oxidative phosphorylation.</text>
</comment>
<keyword evidence="11" id="KW-1185">Reference proteome</keyword>
<keyword evidence="9" id="KW-0472">Membrane</keyword>
<evidence type="ECO:0000313" key="11">
    <source>
        <dbReference type="Proteomes" id="UP000002281"/>
    </source>
</evidence>
<reference evidence="10" key="3">
    <citation type="submission" date="2025-09" db="UniProtKB">
        <authorList>
            <consortium name="Ensembl"/>
        </authorList>
    </citation>
    <scope>IDENTIFICATION</scope>
    <source>
        <strain evidence="10">Thoroughbred</strain>
    </source>
</reference>
<dbReference type="GeneTree" id="ENSGT00390000012178"/>
<evidence type="ECO:0000256" key="9">
    <source>
        <dbReference type="ARBA" id="ARBA00023136"/>
    </source>
</evidence>
<evidence type="ECO:0000256" key="6">
    <source>
        <dbReference type="ARBA" id="ARBA00022946"/>
    </source>
</evidence>
<dbReference type="SUPFAM" id="SSF81423">
    <property type="entry name" value="Mitochondrial cytochrome c oxidase subunit VIIb"/>
    <property type="match status" value="1"/>
</dbReference>
<evidence type="ECO:0000256" key="3">
    <source>
        <dbReference type="ARBA" id="ARBA00007351"/>
    </source>
</evidence>
<dbReference type="Proteomes" id="UP000002281">
    <property type="component" value="Chromosome 3"/>
</dbReference>
<evidence type="ECO:0000256" key="2">
    <source>
        <dbReference type="ARBA" id="ARBA00004673"/>
    </source>
</evidence>
<protein>
    <submittedName>
        <fullName evidence="10">Cytochrome c oxidase subunit 7B2</fullName>
    </submittedName>
</protein>
<keyword evidence="8" id="KW-0496">Mitochondrion</keyword>
<dbReference type="InterPro" id="IPR008433">
    <property type="entry name" value="Cyt_c_oxidase_suVIIB"/>
</dbReference>
<name>A0A9L0RA37_HORSE</name>
<evidence type="ECO:0000256" key="7">
    <source>
        <dbReference type="ARBA" id="ARBA00022989"/>
    </source>
</evidence>
<proteinExistence type="inferred from homology"/>
<dbReference type="GO" id="GO:0005739">
    <property type="term" value="C:mitochondrion"/>
    <property type="evidence" value="ECO:0000318"/>
    <property type="project" value="GO_Central"/>
</dbReference>
<evidence type="ECO:0000256" key="4">
    <source>
        <dbReference type="ARBA" id="ARBA00022692"/>
    </source>
</evidence>
<gene>
    <name evidence="10" type="primary">COX7B2</name>
</gene>
<evidence type="ECO:0000256" key="5">
    <source>
        <dbReference type="ARBA" id="ARBA00022792"/>
    </source>
</evidence>
<dbReference type="GO" id="GO:0045277">
    <property type="term" value="C:respiratory chain complex IV"/>
    <property type="evidence" value="ECO:0000318"/>
    <property type="project" value="GO_Central"/>
</dbReference>
<dbReference type="Pfam" id="PF05392">
    <property type="entry name" value="COX7B"/>
    <property type="match status" value="1"/>
</dbReference>
<dbReference type="AlphaFoldDB" id="A0A9L0RA37"/>
<comment type="similarity">
    <text evidence="3">Belongs to the cytochrome c oxidase VIIb family.</text>
</comment>
<dbReference type="InterPro" id="IPR023272">
    <property type="entry name" value="Cyt_c_oxidase_suVIIB_dom_sf"/>
</dbReference>
<keyword evidence="6" id="KW-0809">Transit peptide</keyword>
<dbReference type="Ensembl" id="ENSECAT00000101944.1">
    <property type="protein sequence ID" value="ENSECAP00000059341.1"/>
    <property type="gene ID" value="ENSECAG00000057080.1"/>
</dbReference>
<accession>A0A9L0RA37</accession>
<keyword evidence="7" id="KW-1133">Transmembrane helix</keyword>
<evidence type="ECO:0000313" key="10">
    <source>
        <dbReference type="Ensembl" id="ENSECAP00000059341.1"/>
    </source>
</evidence>
<keyword evidence="5" id="KW-0999">Mitochondrion inner membrane</keyword>
<dbReference type="GO" id="GO:0005743">
    <property type="term" value="C:mitochondrial inner membrane"/>
    <property type="evidence" value="ECO:0007669"/>
    <property type="project" value="UniProtKB-SubCell"/>
</dbReference>
<dbReference type="FunFam" id="4.10.51.10:FF:000001">
    <property type="entry name" value="Cytochrome c oxidase subunit 7B, mitochondrial"/>
    <property type="match status" value="1"/>
</dbReference>
<dbReference type="GO" id="GO:0006123">
    <property type="term" value="P:mitochondrial electron transport, cytochrome c to oxygen"/>
    <property type="evidence" value="ECO:0007669"/>
    <property type="project" value="InterPro"/>
</dbReference>
<dbReference type="PANTHER" id="PTHR16716">
    <property type="entry name" value="CYTOCHROME C OXIDASE SUBUNIT 7B, MITOCHONDRIAL"/>
    <property type="match status" value="1"/>
</dbReference>
<sequence length="153" mass="17501">MNVFTRRGDQILLFLQYVRTQGEGSSLQARRTALIGNQIGQHLDLDFLSFQTVSSQENKTSSCNQLQSCHTFTMFPLSRNVLSSLKIRSIQQIRARQSHAKHSPDFHDKYGNTLLTRGTIFCVVAWVFTITQIGIEWNQSPVGRVTPKEWNDE</sequence>
<evidence type="ECO:0000256" key="8">
    <source>
        <dbReference type="ARBA" id="ARBA00023128"/>
    </source>
</evidence>
<evidence type="ECO:0000256" key="1">
    <source>
        <dbReference type="ARBA" id="ARBA00004434"/>
    </source>
</evidence>
<comment type="subcellular location">
    <subcellularLocation>
        <location evidence="1">Mitochondrion inner membrane</location>
        <topology evidence="1">Single-pass membrane protein</topology>
    </subcellularLocation>
</comment>